<evidence type="ECO:0000259" key="3">
    <source>
        <dbReference type="Pfam" id="PF24809"/>
    </source>
</evidence>
<evidence type="ECO:0000256" key="1">
    <source>
        <dbReference type="ARBA" id="ARBA00022737"/>
    </source>
</evidence>
<evidence type="ECO:0008006" key="7">
    <source>
        <dbReference type="Google" id="ProtNLM"/>
    </source>
</evidence>
<reference evidence="6" key="1">
    <citation type="submission" date="2017-12" db="EMBL/GenBank/DDBJ databases">
        <authorList>
            <consortium name="DOE Joint Genome Institute"/>
            <person name="Mondo S.J."/>
            <person name="Kjaerbolling I."/>
            <person name="Vesth T.C."/>
            <person name="Frisvad J.C."/>
            <person name="Nybo J.L."/>
            <person name="Theobald S."/>
            <person name="Kuo A."/>
            <person name="Bowyer P."/>
            <person name="Matsuda Y."/>
            <person name="Lyhne E.K."/>
            <person name="Kogle M.E."/>
            <person name="Clum A."/>
            <person name="Lipzen A."/>
            <person name="Salamov A."/>
            <person name="Ngan C.Y."/>
            <person name="Daum C."/>
            <person name="Chiniquy J."/>
            <person name="Barry K."/>
            <person name="LaButti K."/>
            <person name="Haridas S."/>
            <person name="Simmons B.A."/>
            <person name="Magnuson J.K."/>
            <person name="Mortensen U.H."/>
            <person name="Larsen T.O."/>
            <person name="Grigoriev I.V."/>
            <person name="Baker S.E."/>
            <person name="Andersen M.R."/>
            <person name="Nordberg H.P."/>
            <person name="Cantor M.N."/>
            <person name="Hua S.X."/>
        </authorList>
    </citation>
    <scope>NUCLEOTIDE SEQUENCE [LARGE SCALE GENOMIC DNA]</scope>
    <source>
        <strain evidence="6">IBT 19404</strain>
    </source>
</reference>
<name>A0A2J5HVU8_9EURO</name>
<feature type="domain" description="Nephrocystin 3-like N-terminal" evidence="4">
    <location>
        <begin position="410"/>
        <end position="560"/>
    </location>
</feature>
<dbReference type="AlphaFoldDB" id="A0A2J5HVU8"/>
<feature type="region of interest" description="Disordered" evidence="2">
    <location>
        <begin position="338"/>
        <end position="357"/>
    </location>
</feature>
<gene>
    <name evidence="5" type="ORF">BDW42DRAFT_193862</name>
</gene>
<dbReference type="OrthoDB" id="4840035at2759"/>
<keyword evidence="1" id="KW-0677">Repeat</keyword>
<dbReference type="InterPro" id="IPR056125">
    <property type="entry name" value="DUF7708"/>
</dbReference>
<keyword evidence="6" id="KW-1185">Reference proteome</keyword>
<protein>
    <recommendedName>
        <fullName evidence="7">Fungal STAND N-terminal Goodbye domain-containing protein</fullName>
    </recommendedName>
</protein>
<evidence type="ECO:0000313" key="5">
    <source>
        <dbReference type="EMBL" id="PLN81339.1"/>
    </source>
</evidence>
<accession>A0A2J5HVU8</accession>
<dbReference type="Pfam" id="PF24809">
    <property type="entry name" value="DUF7708"/>
    <property type="match status" value="1"/>
</dbReference>
<evidence type="ECO:0000256" key="2">
    <source>
        <dbReference type="SAM" id="MobiDB-lite"/>
    </source>
</evidence>
<evidence type="ECO:0000313" key="6">
    <source>
        <dbReference type="Proteomes" id="UP000235023"/>
    </source>
</evidence>
<evidence type="ECO:0000259" key="4">
    <source>
        <dbReference type="Pfam" id="PF24883"/>
    </source>
</evidence>
<organism evidence="5 6">
    <name type="scientific">Aspergillus taichungensis</name>
    <dbReference type="NCBI Taxonomy" id="482145"/>
    <lineage>
        <taxon>Eukaryota</taxon>
        <taxon>Fungi</taxon>
        <taxon>Dikarya</taxon>
        <taxon>Ascomycota</taxon>
        <taxon>Pezizomycotina</taxon>
        <taxon>Eurotiomycetes</taxon>
        <taxon>Eurotiomycetidae</taxon>
        <taxon>Eurotiales</taxon>
        <taxon>Aspergillaceae</taxon>
        <taxon>Aspergillus</taxon>
        <taxon>Aspergillus subgen. Circumdati</taxon>
    </lineage>
</organism>
<dbReference type="EMBL" id="KZ559538">
    <property type="protein sequence ID" value="PLN81339.1"/>
    <property type="molecule type" value="Genomic_DNA"/>
</dbReference>
<dbReference type="Proteomes" id="UP000235023">
    <property type="component" value="Unassembled WGS sequence"/>
</dbReference>
<dbReference type="InterPro" id="IPR056884">
    <property type="entry name" value="NPHP3-like_N"/>
</dbReference>
<dbReference type="Pfam" id="PF24883">
    <property type="entry name" value="NPHP3_N"/>
    <property type="match status" value="1"/>
</dbReference>
<sequence>MKAEEEEPNNILVKAVSSTIRKQDEKDLCDQRQVREWSEWLKFGESTDDLDLKRLENGRKDIVETWQRFREHHHETTTASASLRFQEVPNINTLREIVGDAQVEWETKRGKGFGKVKRYVSDFLDLMNDHSYLFKFIPAGDKYISLITGVVSSVVKTCVNYKRIAEGFFSALVDLSGDLRLVQKKTDIWDSLDMRRLVVDYYVMVFQFLCSAMSWFSRPLHRYRSMIDKNFFDNEVKGLVDGMKATVVRIRDEAAHLAERQVQQIKDGVDRVLDSLSPRTNDAAGKFLHLQIMASGSRDDDQGTIEGKLHHFGQLVGTCSIRALQDVEANFEYDLQSRDKHGKNETPRKFGVVEEDASETESLSDETWTRYDLQKATLSLSTYTEDGSEEIANALRGISTPLLPQEVLNSIRRWIASPQSRMIWIEGMPSYSYGSKLSLTAMQLCTISMRAQIACVSFFCKPSYKFASGSHAALSNQEASTVALLYSVIAQLARLIPADFQGSLSLYQQQFQLLDGSIGSAFTALQIIQDLLIHSPPSVVWIIDGLQLAESKSTIRILDEFLGMLRNQEKLRTSKACFTTDGNSYALLSAIRVDERVDASRVALAGRGQQLPGGGNVFIELNRW</sequence>
<feature type="domain" description="DUF7708" evidence="3">
    <location>
        <begin position="138"/>
        <end position="257"/>
    </location>
</feature>
<proteinExistence type="predicted"/>
<feature type="compositionally biased region" description="Basic and acidic residues" evidence="2">
    <location>
        <begin position="338"/>
        <end position="352"/>
    </location>
</feature>